<evidence type="ECO:0000259" key="4">
    <source>
        <dbReference type="Pfam" id="PF01549"/>
    </source>
</evidence>
<dbReference type="Pfam" id="PF01549">
    <property type="entry name" value="ShK"/>
    <property type="match status" value="2"/>
</dbReference>
<sequence>MWLWFVVVWVAAAYECEKWAREGECSGNPGFMLRECREECLIQAGDSRGECEAWAREDECSRNPLFMQVSCAAACGHQWAWVPSVRRLLGLEALPIRSYEETPKKSTGRGGLTVDADAAARSQIAALRALVSGVSQPGPLPDDNGMLVTGVVSMFLYAARLLRADDLVEWAERALVDDPRRVDWALRLLPSRLLELEEARPRVSVVTVVAGEQPPSRARGTGVPAIGLGTCWLDQAETENAVRAAIEYLEEHPDHPGIHIDSADAYRNERAIGRALAAAASTKPRRLFLASKISDEKDLTYDNARRRVLETLENFGTEVVHLYSLHSPFNMRVGEAWRALKDLKDEGKILALGVSNFDRDELRAFVADVGVPDVVQNKFDPYRPGQQTGRPGDPLEVIRRANATLVAYSTLSGWPFGVGALGDPIVKQIANRRGVSPATLLLRWVLDLGHAIIPRSKSRARVHENLNVYYEPPLDPDEIYALSSIARLTASPRYHPPPDTPDAFGVATSNYNPDL</sequence>
<evidence type="ECO:0000259" key="3">
    <source>
        <dbReference type="Pfam" id="PF00248"/>
    </source>
</evidence>
<organism evidence="5 6">
    <name type="scientific">Chrysophaeum taylorii</name>
    <dbReference type="NCBI Taxonomy" id="2483200"/>
    <lineage>
        <taxon>Eukaryota</taxon>
        <taxon>Sar</taxon>
        <taxon>Stramenopiles</taxon>
        <taxon>Ochrophyta</taxon>
        <taxon>Pelagophyceae</taxon>
        <taxon>Pelagomonadales</taxon>
        <taxon>Pelagomonadaceae</taxon>
        <taxon>Chrysophaeum</taxon>
    </lineage>
</organism>
<dbReference type="EMBL" id="JAQMWT010000038">
    <property type="protein sequence ID" value="KAJ8612921.1"/>
    <property type="molecule type" value="Genomic_DNA"/>
</dbReference>
<keyword evidence="2" id="KW-0732">Signal</keyword>
<dbReference type="InterPro" id="IPR036812">
    <property type="entry name" value="NAD(P)_OxRdtase_dom_sf"/>
</dbReference>
<keyword evidence="6" id="KW-1185">Reference proteome</keyword>
<protein>
    <recommendedName>
        <fullName evidence="7">NADP-dependent oxidoreductase domain-containing protein</fullName>
    </recommendedName>
</protein>
<dbReference type="Proteomes" id="UP001230188">
    <property type="component" value="Unassembled WGS sequence"/>
</dbReference>
<dbReference type="Gene3D" id="3.20.20.100">
    <property type="entry name" value="NADP-dependent oxidoreductase domain"/>
    <property type="match status" value="1"/>
</dbReference>
<feature type="domain" description="NADP-dependent oxidoreductase" evidence="3">
    <location>
        <begin position="225"/>
        <end position="485"/>
    </location>
</feature>
<feature type="domain" description="ShKT" evidence="4">
    <location>
        <begin position="15"/>
        <end position="40"/>
    </location>
</feature>
<proteinExistence type="predicted"/>
<evidence type="ECO:0008006" key="7">
    <source>
        <dbReference type="Google" id="ProtNLM"/>
    </source>
</evidence>
<evidence type="ECO:0000313" key="5">
    <source>
        <dbReference type="EMBL" id="KAJ8612921.1"/>
    </source>
</evidence>
<feature type="domain" description="ShKT" evidence="4">
    <location>
        <begin position="46"/>
        <end position="76"/>
    </location>
</feature>
<dbReference type="PANTHER" id="PTHR43827">
    <property type="entry name" value="2,5-DIKETO-D-GLUCONIC ACID REDUCTASE"/>
    <property type="match status" value="1"/>
</dbReference>
<reference evidence="5" key="1">
    <citation type="submission" date="2023-01" db="EMBL/GenBank/DDBJ databases">
        <title>Metagenome sequencing of chrysophaentin producing Chrysophaeum taylorii.</title>
        <authorList>
            <person name="Davison J."/>
            <person name="Bewley C."/>
        </authorList>
    </citation>
    <scope>NUCLEOTIDE SEQUENCE</scope>
    <source>
        <strain evidence="5">NIES-1699</strain>
    </source>
</reference>
<dbReference type="GO" id="GO:0016491">
    <property type="term" value="F:oxidoreductase activity"/>
    <property type="evidence" value="ECO:0007669"/>
    <property type="project" value="InterPro"/>
</dbReference>
<dbReference type="PRINTS" id="PR00069">
    <property type="entry name" value="ALDKETRDTASE"/>
</dbReference>
<comment type="caution">
    <text evidence="5">The sequence shown here is derived from an EMBL/GenBank/DDBJ whole genome shotgun (WGS) entry which is preliminary data.</text>
</comment>
<dbReference type="InterPro" id="IPR003582">
    <property type="entry name" value="ShKT_dom"/>
</dbReference>
<feature type="chain" id="PRO_5042014393" description="NADP-dependent oxidoreductase domain-containing protein" evidence="2">
    <location>
        <begin position="21"/>
        <end position="515"/>
    </location>
</feature>
<feature type="region of interest" description="Disordered" evidence="1">
    <location>
        <begin position="493"/>
        <end position="515"/>
    </location>
</feature>
<dbReference type="InterPro" id="IPR023210">
    <property type="entry name" value="NADP_OxRdtase_dom"/>
</dbReference>
<feature type="signal peptide" evidence="2">
    <location>
        <begin position="1"/>
        <end position="20"/>
    </location>
</feature>
<evidence type="ECO:0000256" key="1">
    <source>
        <dbReference type="SAM" id="MobiDB-lite"/>
    </source>
</evidence>
<dbReference type="SUPFAM" id="SSF51430">
    <property type="entry name" value="NAD(P)-linked oxidoreductase"/>
    <property type="match status" value="1"/>
</dbReference>
<dbReference type="AlphaFoldDB" id="A0AAD7XMY3"/>
<evidence type="ECO:0000256" key="2">
    <source>
        <dbReference type="SAM" id="SignalP"/>
    </source>
</evidence>
<name>A0AAD7XMY3_9STRA</name>
<evidence type="ECO:0000313" key="6">
    <source>
        <dbReference type="Proteomes" id="UP001230188"/>
    </source>
</evidence>
<gene>
    <name evidence="5" type="ORF">CTAYLR_006193</name>
</gene>
<dbReference type="Pfam" id="PF00248">
    <property type="entry name" value="Aldo_ket_red"/>
    <property type="match status" value="1"/>
</dbReference>
<accession>A0AAD7XMY3</accession>
<dbReference type="InterPro" id="IPR020471">
    <property type="entry name" value="AKR"/>
</dbReference>
<dbReference type="PANTHER" id="PTHR43827:SF8">
    <property type="entry name" value="ALDO_KETO REDUCTASE FAMILY PROTEIN"/>
    <property type="match status" value="1"/>
</dbReference>
<dbReference type="CDD" id="cd19071">
    <property type="entry name" value="AKR_AKR1-5-like"/>
    <property type="match status" value="1"/>
</dbReference>